<dbReference type="Pfam" id="PF26317">
    <property type="entry name" value="CntK_N"/>
    <property type="match status" value="1"/>
</dbReference>
<gene>
    <name evidence="1" type="ORF">E7512_11400</name>
</gene>
<evidence type="ECO:0008006" key="3">
    <source>
        <dbReference type="Google" id="ProtNLM"/>
    </source>
</evidence>
<sequence>MQERGFRVKFSIRVADPAGNITIFVLGDVPPEQYAPVAAKLLSMEEYRAEQVAFQVPPRMGAQGRIQMMGGEFCGNATRSFGYLLSTQLPGNPDTVTVEVSGAEQPLTVRIDRGGGRCETEMPLPAATIRVPFDGREYSAVCFDGIVHAIVPGEAKEEAFVRELLRTVQAAAPASAYGILFLNGENMVPVVYVCDTDSLIWESSCGSGSMAVAVFLALQRGDGEHRFRLHQPGGVIEAAAAVENGRIVRCRMGGPVSLSEEIAVTLPEF</sequence>
<dbReference type="AlphaFoldDB" id="A0A928KWH5"/>
<accession>A0A928KWH5</accession>
<evidence type="ECO:0000313" key="2">
    <source>
        <dbReference type="Proteomes" id="UP000754750"/>
    </source>
</evidence>
<dbReference type="Proteomes" id="UP000754750">
    <property type="component" value="Unassembled WGS sequence"/>
</dbReference>
<dbReference type="EMBL" id="SVNY01000005">
    <property type="protein sequence ID" value="MBE6834161.1"/>
    <property type="molecule type" value="Genomic_DNA"/>
</dbReference>
<proteinExistence type="predicted"/>
<evidence type="ECO:0000313" key="1">
    <source>
        <dbReference type="EMBL" id="MBE6834161.1"/>
    </source>
</evidence>
<name>A0A928KWH5_9FIRM</name>
<organism evidence="1 2">
    <name type="scientific">Faecalispora sporosphaeroides</name>
    <dbReference type="NCBI Taxonomy" id="1549"/>
    <lineage>
        <taxon>Bacteria</taxon>
        <taxon>Bacillati</taxon>
        <taxon>Bacillota</taxon>
        <taxon>Clostridia</taxon>
        <taxon>Eubacteriales</taxon>
        <taxon>Oscillospiraceae</taxon>
        <taxon>Faecalispora</taxon>
    </lineage>
</organism>
<reference evidence="1" key="1">
    <citation type="submission" date="2019-04" db="EMBL/GenBank/DDBJ databases">
        <title>Evolution of Biomass-Degrading Anaerobic Consortia Revealed by Metagenomics.</title>
        <authorList>
            <person name="Peng X."/>
        </authorList>
    </citation>
    <scope>NUCLEOTIDE SEQUENCE</scope>
    <source>
        <strain evidence="1">SIG551</strain>
    </source>
</reference>
<dbReference type="SUPFAM" id="SSF54506">
    <property type="entry name" value="Diaminopimelate epimerase-like"/>
    <property type="match status" value="1"/>
</dbReference>
<protein>
    <recommendedName>
        <fullName evidence="3">Diaminopimelate epimerase</fullName>
    </recommendedName>
</protein>
<dbReference type="InterPro" id="IPR058944">
    <property type="entry name" value="CntK-like"/>
</dbReference>
<dbReference type="Gene3D" id="3.10.310.10">
    <property type="entry name" value="Diaminopimelate Epimerase, Chain A, domain 1"/>
    <property type="match status" value="2"/>
</dbReference>
<comment type="caution">
    <text evidence="1">The sequence shown here is derived from an EMBL/GenBank/DDBJ whole genome shotgun (WGS) entry which is preliminary data.</text>
</comment>